<keyword evidence="2" id="KW-0812">Transmembrane</keyword>
<accession>A0ABW3ZZ87</accession>
<reference evidence="4" key="1">
    <citation type="journal article" date="2019" name="Int. J. Syst. Evol. Microbiol.">
        <title>The Global Catalogue of Microorganisms (GCM) 10K type strain sequencing project: providing services to taxonomists for standard genome sequencing and annotation.</title>
        <authorList>
            <consortium name="The Broad Institute Genomics Platform"/>
            <consortium name="The Broad Institute Genome Sequencing Center for Infectious Disease"/>
            <person name="Wu L."/>
            <person name="Ma J."/>
        </authorList>
    </citation>
    <scope>NUCLEOTIDE SEQUENCE [LARGE SCALE GENOMIC DNA]</scope>
    <source>
        <strain evidence="4">CCM 7526</strain>
    </source>
</reference>
<keyword evidence="4" id="KW-1185">Reference proteome</keyword>
<proteinExistence type="predicted"/>
<keyword evidence="2" id="KW-0472">Membrane</keyword>
<feature type="transmembrane region" description="Helical" evidence="2">
    <location>
        <begin position="98"/>
        <end position="117"/>
    </location>
</feature>
<comment type="caution">
    <text evidence="3">The sequence shown here is derived from an EMBL/GenBank/DDBJ whole genome shotgun (WGS) entry which is preliminary data.</text>
</comment>
<gene>
    <name evidence="3" type="ORF">ACFQ5G_00210</name>
</gene>
<evidence type="ECO:0000256" key="1">
    <source>
        <dbReference type="SAM" id="MobiDB-lite"/>
    </source>
</evidence>
<evidence type="ECO:0000313" key="3">
    <source>
        <dbReference type="EMBL" id="MFD1363757.1"/>
    </source>
</evidence>
<dbReference type="Pfam" id="PF09579">
    <property type="entry name" value="Spore_YtfJ"/>
    <property type="match status" value="1"/>
</dbReference>
<feature type="region of interest" description="Disordered" evidence="1">
    <location>
        <begin position="45"/>
        <end position="70"/>
    </location>
</feature>
<evidence type="ECO:0000256" key="2">
    <source>
        <dbReference type="SAM" id="Phobius"/>
    </source>
</evidence>
<dbReference type="RefSeq" id="WP_317786832.1">
    <property type="nucleotide sequence ID" value="NZ_AP028461.1"/>
</dbReference>
<organism evidence="3 4">
    <name type="scientific">Actinoplanes sichuanensis</name>
    <dbReference type="NCBI Taxonomy" id="512349"/>
    <lineage>
        <taxon>Bacteria</taxon>
        <taxon>Bacillati</taxon>
        <taxon>Actinomycetota</taxon>
        <taxon>Actinomycetes</taxon>
        <taxon>Micromonosporales</taxon>
        <taxon>Micromonosporaceae</taxon>
        <taxon>Actinoplanes</taxon>
    </lineage>
</organism>
<evidence type="ECO:0000313" key="4">
    <source>
        <dbReference type="Proteomes" id="UP001597183"/>
    </source>
</evidence>
<name>A0ABW3ZZ87_9ACTN</name>
<sequence>MPSKLSATELIERAHTGASTAGRVFGEPIERDGVTVIPVAVIRGGGGGGAGSATSADDDKPEGEGSGGGFGFTAHPAGVYVVRDGDAHWRPALNVDRIIAGGQLLALAAVLVAGSVLRRHRRRR</sequence>
<dbReference type="InterPro" id="IPR014229">
    <property type="entry name" value="Spore_YtfJ"/>
</dbReference>
<dbReference type="Proteomes" id="UP001597183">
    <property type="component" value="Unassembled WGS sequence"/>
</dbReference>
<protein>
    <submittedName>
        <fullName evidence="3">Spore germination protein GerW family protein</fullName>
    </submittedName>
</protein>
<dbReference type="EMBL" id="JBHTMK010000002">
    <property type="protein sequence ID" value="MFD1363757.1"/>
    <property type="molecule type" value="Genomic_DNA"/>
</dbReference>
<keyword evidence="2" id="KW-1133">Transmembrane helix</keyword>